<name>A0A1C4B9S3_9GAMM</name>
<proteinExistence type="predicted"/>
<evidence type="ECO:0000313" key="2">
    <source>
        <dbReference type="Proteomes" id="UP000199698"/>
    </source>
</evidence>
<protein>
    <submittedName>
        <fullName evidence="1">Uncharacterized protein</fullName>
    </submittedName>
</protein>
<gene>
    <name evidence="1" type="ORF">GA0061080_101818</name>
</gene>
<sequence>MRQTDTYGLPLLKNQTKQQTREYLLDSIYLIFKFFIHKRSALLKLFNKNYTVLICLDKLRDNRRIKQKCTYPACPQTDEKAERVIQTLNCDVA</sequence>
<organism evidence="1 2">
    <name type="scientific">Gilliamella intestini</name>
    <dbReference type="NCBI Taxonomy" id="1798183"/>
    <lineage>
        <taxon>Bacteria</taxon>
        <taxon>Pseudomonadati</taxon>
        <taxon>Pseudomonadota</taxon>
        <taxon>Gammaproteobacteria</taxon>
        <taxon>Orbales</taxon>
        <taxon>Orbaceae</taxon>
        <taxon>Gilliamella</taxon>
    </lineage>
</organism>
<dbReference type="Proteomes" id="UP000199698">
    <property type="component" value="Unassembled WGS sequence"/>
</dbReference>
<reference evidence="2" key="1">
    <citation type="submission" date="2016-08" db="EMBL/GenBank/DDBJ databases">
        <authorList>
            <person name="Varghese N."/>
            <person name="Submissions Spin"/>
        </authorList>
    </citation>
    <scope>NUCLEOTIDE SEQUENCE [LARGE SCALE GENOMIC DNA]</scope>
    <source>
        <strain evidence="2">R-53144</strain>
    </source>
</reference>
<keyword evidence="2" id="KW-1185">Reference proteome</keyword>
<accession>A0A1C4B9S3</accession>
<evidence type="ECO:0000313" key="1">
    <source>
        <dbReference type="EMBL" id="SCC03596.1"/>
    </source>
</evidence>
<dbReference type="EMBL" id="FMBA01000018">
    <property type="protein sequence ID" value="SCC03596.1"/>
    <property type="molecule type" value="Genomic_DNA"/>
</dbReference>
<dbReference type="AlphaFoldDB" id="A0A1C4B9S3"/>